<dbReference type="InterPro" id="IPR052922">
    <property type="entry name" value="Cytidylate_Kinase-2"/>
</dbReference>
<keyword evidence="2" id="KW-1185">Reference proteome</keyword>
<dbReference type="InterPro" id="IPR027417">
    <property type="entry name" value="P-loop_NTPase"/>
</dbReference>
<reference evidence="1 2" key="1">
    <citation type="journal article" date="2020" name="Int. J. Syst. Evol. Microbiol.">
        <title>Novel acetic acid bacteria from cider fermentations: Acetobacter conturbans sp. nov. and Acetobacter fallax sp. nov.</title>
        <authorList>
            <person name="Sombolestani A.S."/>
            <person name="Cleenwerck I."/>
            <person name="Cnockaert M."/>
            <person name="Borremans W."/>
            <person name="Wieme A.D."/>
            <person name="De Vuyst L."/>
            <person name="Vandamme P."/>
        </authorList>
    </citation>
    <scope>NUCLEOTIDE SEQUENCE [LARGE SCALE GENOMIC DNA]</scope>
    <source>
        <strain evidence="1 2">LMG 30640</strain>
    </source>
</reference>
<sequence length="177" mass="20227">MTTLTDLGERICIMGPSGSGKSTLAVAIGHARHLPVIHLDQLSHLPATDWEKRPVGEFITLHDAAITGDRWVMEGNYTRCLPQRLERATGLILLDISTPLSLYRYFRRTLFEKNRHGALAEGKDSIKREMVQYILGPARQNRRHYAAMYQKLTLPKILLPSPGVLRQFYRRENLPRP</sequence>
<dbReference type="PANTHER" id="PTHR37816:SF3">
    <property type="entry name" value="MODULATES DNA TOPOLOGY"/>
    <property type="match status" value="1"/>
</dbReference>
<dbReference type="CDD" id="cd02019">
    <property type="entry name" value="NK"/>
    <property type="match status" value="1"/>
</dbReference>
<gene>
    <name evidence="1" type="ORF">GOB93_08460</name>
</gene>
<proteinExistence type="predicted"/>
<name>A0ABX0JNW7_9PROT</name>
<evidence type="ECO:0000313" key="1">
    <source>
        <dbReference type="EMBL" id="NHN84675.1"/>
    </source>
</evidence>
<dbReference type="PANTHER" id="PTHR37816">
    <property type="entry name" value="YALI0E33011P"/>
    <property type="match status" value="1"/>
</dbReference>
<evidence type="ECO:0000313" key="2">
    <source>
        <dbReference type="Proteomes" id="UP000635278"/>
    </source>
</evidence>
<dbReference type="Gene3D" id="3.40.50.300">
    <property type="entry name" value="P-loop containing nucleotide triphosphate hydrolases"/>
    <property type="match status" value="1"/>
</dbReference>
<dbReference type="RefSeq" id="WP_173583070.1">
    <property type="nucleotide sequence ID" value="NZ_WOTB01000009.1"/>
</dbReference>
<dbReference type="SUPFAM" id="SSF52540">
    <property type="entry name" value="P-loop containing nucleoside triphosphate hydrolases"/>
    <property type="match status" value="1"/>
</dbReference>
<dbReference type="Proteomes" id="UP000635278">
    <property type="component" value="Unassembled WGS sequence"/>
</dbReference>
<organism evidence="1 2">
    <name type="scientific">Acetobacter musti</name>
    <dbReference type="NCBI Taxonomy" id="864732"/>
    <lineage>
        <taxon>Bacteria</taxon>
        <taxon>Pseudomonadati</taxon>
        <taxon>Pseudomonadota</taxon>
        <taxon>Alphaproteobacteria</taxon>
        <taxon>Acetobacterales</taxon>
        <taxon>Acetobacteraceae</taxon>
        <taxon>Acetobacter</taxon>
    </lineage>
</organism>
<protein>
    <submittedName>
        <fullName evidence="1">AAA family ATPase</fullName>
    </submittedName>
</protein>
<dbReference type="EMBL" id="WOTB01000009">
    <property type="protein sequence ID" value="NHN84675.1"/>
    <property type="molecule type" value="Genomic_DNA"/>
</dbReference>
<accession>A0ABX0JNW7</accession>
<comment type="caution">
    <text evidence="1">The sequence shown here is derived from an EMBL/GenBank/DDBJ whole genome shotgun (WGS) entry which is preliminary data.</text>
</comment>